<evidence type="ECO:0000256" key="12">
    <source>
        <dbReference type="ARBA" id="ARBA00042630"/>
    </source>
</evidence>
<dbReference type="InterPro" id="IPR013137">
    <property type="entry name" value="Znf_TFIIB"/>
</dbReference>
<comment type="subcellular location">
    <subcellularLocation>
        <location evidence="1">Nucleus</location>
    </subcellularLocation>
</comment>
<keyword evidence="10" id="KW-0539">Nucleus</keyword>
<evidence type="ECO:0000256" key="11">
    <source>
        <dbReference type="ARBA" id="ARBA00039848"/>
    </source>
</evidence>
<keyword evidence="6" id="KW-0862">Zinc</keyword>
<feature type="region of interest" description="Disordered" evidence="15">
    <location>
        <begin position="35"/>
        <end position="61"/>
    </location>
</feature>
<dbReference type="PROSITE" id="PS51134">
    <property type="entry name" value="ZF_TFIIB"/>
    <property type="match status" value="1"/>
</dbReference>
<proteinExistence type="inferred from homology"/>
<dbReference type="EMBL" id="JACVVK020000152">
    <property type="protein sequence ID" value="KAK7488310.1"/>
    <property type="molecule type" value="Genomic_DNA"/>
</dbReference>
<dbReference type="InterPro" id="IPR054078">
    <property type="entry name" value="BRF2-like_C"/>
</dbReference>
<keyword evidence="9" id="KW-0804">Transcription</keyword>
<evidence type="ECO:0000256" key="15">
    <source>
        <dbReference type="SAM" id="MobiDB-lite"/>
    </source>
</evidence>
<evidence type="ECO:0000256" key="5">
    <source>
        <dbReference type="ARBA" id="ARBA00022771"/>
    </source>
</evidence>
<comment type="function">
    <text evidence="13">General activator of RNA polymerase III transcription. Factor exclusively required for RNA polymerase III transcription of genes with promoter elements upstream of the initiation sites. Contributes to the regulation of gene expression; functions as activator in the absence of oxidative stress. Down-regulates expression of target genes in response to oxidative stress. Overexpression protects cells against apoptosis in response to oxidative stress.</text>
</comment>
<evidence type="ECO:0000256" key="4">
    <source>
        <dbReference type="ARBA" id="ARBA00022737"/>
    </source>
</evidence>
<gene>
    <name evidence="17" type="ORF">BaRGS_00020469</name>
</gene>
<keyword evidence="7" id="KW-0805">Transcription regulation</keyword>
<keyword evidence="5 14" id="KW-0863">Zinc-finger</keyword>
<evidence type="ECO:0000313" key="18">
    <source>
        <dbReference type="Proteomes" id="UP001519460"/>
    </source>
</evidence>
<comment type="caution">
    <text evidence="17">The sequence shown here is derived from an EMBL/GenBank/DDBJ whole genome shotgun (WGS) entry which is preliminary data.</text>
</comment>
<keyword evidence="18" id="KW-1185">Reference proteome</keyword>
<protein>
    <recommendedName>
        <fullName evidence="11">Transcription factor IIIB 50 kDa subunit</fullName>
    </recommendedName>
    <alternativeName>
        <fullName evidence="12">B-related factor 2</fullName>
    </alternativeName>
</protein>
<evidence type="ECO:0000256" key="14">
    <source>
        <dbReference type="PROSITE-ProRule" id="PRU00469"/>
    </source>
</evidence>
<dbReference type="InterPro" id="IPR036915">
    <property type="entry name" value="Cyclin-like_sf"/>
</dbReference>
<reference evidence="17 18" key="1">
    <citation type="journal article" date="2023" name="Sci. Data">
        <title>Genome assembly of the Korean intertidal mud-creeper Batillaria attramentaria.</title>
        <authorList>
            <person name="Patra A.K."/>
            <person name="Ho P.T."/>
            <person name="Jun S."/>
            <person name="Lee S.J."/>
            <person name="Kim Y."/>
            <person name="Won Y.J."/>
        </authorList>
    </citation>
    <scope>NUCLEOTIDE SEQUENCE [LARGE SCALE GENOMIC DNA]</scope>
    <source>
        <strain evidence="17">Wonlab-2016</strain>
    </source>
</reference>
<sequence length="501" mass="55658">MGSACPECKGTNLTTDLIENKVGIVCADCGTLVEDEPSSAKKNESNNDLTSGSPAPAGTENVSFNLTFATDQTVHSHEYNDGDRNNDDVPSGHFSDGAGGSICQSCRGKNVVAEIVNDSEQLVCRDCGYFVEEQHLISHGEYAQISGKGEAVYGWSRAPKPKFARERQHVPKGKLSGIQTTRDVCAKLKLRPELEEQAVALFEKMYAEDKVAFLRTLHKDTMGVCCAYTVARQNGVHVTVKTLQKIHPMKVKFLNKCIRLIREVTKQPLQHQRLDTLVPHVLSGYNFSDALKEKVCTLVTVSEQGFLAQGRDYTNIIVTLAYLVWISEDVNNRKYITYSKFCEQHGIRSTQHAQNLVSLTKQLLVTLADQLPWVRKKVTKNTVVFYISDIVKYNRSVLSRAAKQTEDAQASTTGSPLEVEQSSDSNDSTATNRSVSLLFPPAMRKSSNTPGILRTDLMLPDHIDRADLDKEDLGDTEFDDEMASHILSPDEVEVKREKLKL</sequence>
<evidence type="ECO:0000256" key="2">
    <source>
        <dbReference type="ARBA" id="ARBA00010857"/>
    </source>
</evidence>
<name>A0ABD0KM65_9CAEN</name>
<evidence type="ECO:0000256" key="6">
    <source>
        <dbReference type="ARBA" id="ARBA00022833"/>
    </source>
</evidence>
<keyword evidence="3" id="KW-0479">Metal-binding</keyword>
<feature type="domain" description="TFIIB-type" evidence="16">
    <location>
        <begin position="1"/>
        <end position="34"/>
    </location>
</feature>
<dbReference type="PANTHER" id="PTHR11618">
    <property type="entry name" value="TRANSCRIPTION INITIATION FACTOR IIB-RELATED"/>
    <property type="match status" value="1"/>
</dbReference>
<dbReference type="Gene3D" id="1.10.472.10">
    <property type="entry name" value="Cyclin-like"/>
    <property type="match status" value="1"/>
</dbReference>
<feature type="compositionally biased region" description="Polar residues" evidence="15">
    <location>
        <begin position="407"/>
        <end position="435"/>
    </location>
</feature>
<dbReference type="GO" id="GO:0008270">
    <property type="term" value="F:zinc ion binding"/>
    <property type="evidence" value="ECO:0007669"/>
    <property type="project" value="UniProtKB-KW"/>
</dbReference>
<evidence type="ECO:0000256" key="10">
    <source>
        <dbReference type="ARBA" id="ARBA00023242"/>
    </source>
</evidence>
<evidence type="ECO:0000259" key="16">
    <source>
        <dbReference type="PROSITE" id="PS51134"/>
    </source>
</evidence>
<dbReference type="AlphaFoldDB" id="A0ABD0KM65"/>
<evidence type="ECO:0000256" key="1">
    <source>
        <dbReference type="ARBA" id="ARBA00004123"/>
    </source>
</evidence>
<dbReference type="SUPFAM" id="SSF47954">
    <property type="entry name" value="Cyclin-like"/>
    <property type="match status" value="1"/>
</dbReference>
<evidence type="ECO:0000256" key="8">
    <source>
        <dbReference type="ARBA" id="ARBA00023159"/>
    </source>
</evidence>
<evidence type="ECO:0000256" key="9">
    <source>
        <dbReference type="ARBA" id="ARBA00023163"/>
    </source>
</evidence>
<organism evidence="17 18">
    <name type="scientific">Batillaria attramentaria</name>
    <dbReference type="NCBI Taxonomy" id="370345"/>
    <lineage>
        <taxon>Eukaryota</taxon>
        <taxon>Metazoa</taxon>
        <taxon>Spiralia</taxon>
        <taxon>Lophotrochozoa</taxon>
        <taxon>Mollusca</taxon>
        <taxon>Gastropoda</taxon>
        <taxon>Caenogastropoda</taxon>
        <taxon>Sorbeoconcha</taxon>
        <taxon>Cerithioidea</taxon>
        <taxon>Batillariidae</taxon>
        <taxon>Batillaria</taxon>
    </lineage>
</organism>
<accession>A0ABD0KM65</accession>
<comment type="similarity">
    <text evidence="2">Belongs to the TFIIB family.</text>
</comment>
<evidence type="ECO:0000256" key="7">
    <source>
        <dbReference type="ARBA" id="ARBA00023015"/>
    </source>
</evidence>
<evidence type="ECO:0000256" key="13">
    <source>
        <dbReference type="ARBA" id="ARBA00045875"/>
    </source>
</evidence>
<keyword evidence="8" id="KW-0010">Activator</keyword>
<dbReference type="InterPro" id="IPR000812">
    <property type="entry name" value="TFIIB"/>
</dbReference>
<feature type="region of interest" description="Disordered" evidence="15">
    <location>
        <begin position="404"/>
        <end position="453"/>
    </location>
</feature>
<dbReference type="Pfam" id="PF21886">
    <property type="entry name" value="BRF2-like_C_cyclin_rpt"/>
    <property type="match status" value="1"/>
</dbReference>
<evidence type="ECO:0000313" key="17">
    <source>
        <dbReference type="EMBL" id="KAK7488310.1"/>
    </source>
</evidence>
<dbReference type="Proteomes" id="UP001519460">
    <property type="component" value="Unassembled WGS sequence"/>
</dbReference>
<dbReference type="GO" id="GO:0005634">
    <property type="term" value="C:nucleus"/>
    <property type="evidence" value="ECO:0007669"/>
    <property type="project" value="UniProtKB-SubCell"/>
</dbReference>
<evidence type="ECO:0000256" key="3">
    <source>
        <dbReference type="ARBA" id="ARBA00022723"/>
    </source>
</evidence>
<dbReference type="Gene3D" id="2.20.25.10">
    <property type="match status" value="1"/>
</dbReference>
<dbReference type="PANTHER" id="PTHR11618:SF5">
    <property type="entry name" value="TRANSCRIPTION FACTOR IIIB 50 KDA SUBUNIT"/>
    <property type="match status" value="1"/>
</dbReference>
<keyword evidence="4" id="KW-0677">Repeat</keyword>